<dbReference type="Proteomes" id="UP000054937">
    <property type="component" value="Unassembled WGS sequence"/>
</dbReference>
<evidence type="ECO:0000256" key="5">
    <source>
        <dbReference type="PROSITE-ProRule" id="PRU00283"/>
    </source>
</evidence>
<feature type="compositionally biased region" description="Polar residues" evidence="7">
    <location>
        <begin position="1558"/>
        <end position="1573"/>
    </location>
</feature>
<dbReference type="OrthoDB" id="3176171at2759"/>
<comment type="similarity">
    <text evidence="5">Belongs to the TRAFAC class myosin-kinesin ATPase superfamily. Kinesin family.</text>
</comment>
<dbReference type="InterPro" id="IPR008984">
    <property type="entry name" value="SMAD_FHA_dom_sf"/>
</dbReference>
<feature type="domain" description="FHA" evidence="8">
    <location>
        <begin position="495"/>
        <end position="552"/>
    </location>
</feature>
<feature type="domain" description="Kinesin motor" evidence="9">
    <location>
        <begin position="2"/>
        <end position="365"/>
    </location>
</feature>
<comment type="caution">
    <text evidence="10">The sequence shown here is derived from an EMBL/GenBank/DDBJ whole genome shotgun (WGS) entry which is preliminary data.</text>
</comment>
<feature type="compositionally biased region" description="Polar residues" evidence="7">
    <location>
        <begin position="1534"/>
        <end position="1550"/>
    </location>
</feature>
<sequence>MSIKVAVRVRPFNQREKNLNSKLCVDMVGNTTVLKSDGRDDYHKERNFIYDYSFWSHDGYTETSQGLLIPKSARYVDQKKVFSLLGEGLLENAWQGYHCTLFAYGQTGSGKSYSVMGYKPNIGIVPMACERIFEKIDEENNKNLDDESGNQKYVTYQVTIGMIEIYNEKVQDLLQPVSAREPQGLKIRESQTLGFYAEGQKKMPVRNFKEIEQRIEQGSKNRSIGATLMNSHSSRAHTIISIELKQIITQGKGKKVKYSVINLVDLAGSEKVAKTGSTGERLVEATNINKSLSTLGKVISTLADKSTGQNKNRQVPYRDSTLTKILKNALGGNSKTIMICAISPAIDNYDETLSTLRYADQAKRIQNKATINEETSDILAKQLQQENLKLREKILMLEEQMKNGTLNINQPENKVDNSILQQLKELQEQLEANRLLQDDQKKSYEEKIKELEKERFEQNKKDSYNVDQNKPHISNLNEDPQLNNQVLFSIDQDVVKIGRKKDPKLEIDIAINGLGIKPYHCNVYKRDGKFYLGPNPNDPSTGEHLYLNGQKVFDEKEIMHNDRLILGQNATFLIKLPGQEQRGDPPLKENQLTWEFAHDEYLEQFKMFQEEIQKNLQEKIQNDLDQNNKLEYEVKVLEMQVQYEDKITKMKRKYERRIEKVKQRCLKWKTDGSEDEDNTSDEDSDFFEDEEVIDVMDPDYEIKRIEQQERIKQRKADRAERRKKRQQQRKIRGLGAAQIDEEILSKKNGVLLKKDENGIITDQKGNQVETNIYGDIIDKQGNEYVIDQAGNIIDKDGNVIGRLIDQNGNIIDKDGNITGQIIDISGNIIDKDGNVIGQMIDFNGNIINKDGNIIDQNGHIMDKDGNILDKNGKKTGQKVDQYGNILDEAGNIVGQMRFRSGNRIDKSGNILDKYGNKIDINGNIIGECGKLMDKNGNIVDKDGNLTGEKVDMKGNILDKDGNIIGQMRDQKGLLINKLGQTIDKNGNPIDKNGNELDKNGNIICQNGILIDQNGNILDKNGKITGQTVDLKGNIIDKDGNIIGQIKDKNGYIINKFGEILNDDGNRIDINGNILDQNGNIIGIDEKFKQLKKNQNQVEQQKDEGKDKDKKQKKKKKGKADSEDDDSDDEKGGKKKKNKKKKKNMQDNKDTGAYSSDEEPLDPEDPQYLKKKKIRDLNRLKKLLTNKNITDILKGDKQLQKILEEEGFIVGGKKEKKKKIKKGLTEQELRERWINRLLLQLYPRVETLNLIAEEMQRDIKFMVIQDQKDDFCVRVQNMENKSFYHWHLGTILNQTNIISDLFEEYQATEELPVYEDRENDDPFWFLEENDYEPERFRIEDYLDELRDKEEIDSQDQENTNLIDKKKKIKYIPSNNYNNNVNNYNQDSSKYSGSNIDLTGRDFIGGVLYTIIEILYDDVSSSKYTVLKVFTLLVFLCNFIGEIILIFLSFSISNKSGKIGDESNSHQSMELLKNNYKETLLTQQMNYQNQQILKNEQQNQQQVQIQVNQQPKRNDNNNNEYKYVNQVQRQKKQISDKSYNNHNSQNLDSQMNKPPHRKQSNLSQLSNGQRPLSKGLQNINKQSTDFSQNRDNISLKTQIKKNSSGSSQNQKFSTQSNFRPSQIQYNNSNMLKSQIDDDEKLAKQLQSEYDGQLKANRQGNLQQRNYEGLGYNLQQFDFRDHENDDNNFLQPMSQQKHQRNGTNTNKLNIIKLDQNKSNNYQKRQKSSQKQLKQSHQNYNQPLDKSNYNQQNSTVNLIQQQQKDLNEISINSQMNDNNNYENKSNIGLNRYQNVDERYKAQDQI</sequence>
<dbReference type="InterPro" id="IPR019821">
    <property type="entry name" value="Kinesin_motor_CS"/>
</dbReference>
<gene>
    <name evidence="10" type="ORF">PPERSA_02866</name>
</gene>
<dbReference type="FunFam" id="3.40.850.10:FF:000063">
    <property type="entry name" value="Kinesin-like protein"/>
    <property type="match status" value="1"/>
</dbReference>
<feature type="compositionally biased region" description="Polar residues" evidence="7">
    <location>
        <begin position="1684"/>
        <end position="1705"/>
    </location>
</feature>
<keyword evidence="1 5" id="KW-0547">Nucleotide-binding</keyword>
<organism evidence="10 11">
    <name type="scientific">Pseudocohnilembus persalinus</name>
    <name type="common">Ciliate</name>
    <dbReference type="NCBI Taxonomy" id="266149"/>
    <lineage>
        <taxon>Eukaryota</taxon>
        <taxon>Sar</taxon>
        <taxon>Alveolata</taxon>
        <taxon>Ciliophora</taxon>
        <taxon>Intramacronucleata</taxon>
        <taxon>Oligohymenophorea</taxon>
        <taxon>Scuticociliatia</taxon>
        <taxon>Philasterida</taxon>
        <taxon>Pseudocohnilembidae</taxon>
        <taxon>Pseudocohnilembus</taxon>
    </lineage>
</organism>
<feature type="compositionally biased region" description="Low complexity" evidence="7">
    <location>
        <begin position="1598"/>
        <end position="1611"/>
    </location>
</feature>
<feature type="compositionally biased region" description="Low complexity" evidence="7">
    <location>
        <begin position="1713"/>
        <end position="1735"/>
    </location>
</feature>
<feature type="region of interest" description="Disordered" evidence="7">
    <location>
        <begin position="671"/>
        <end position="690"/>
    </location>
</feature>
<feature type="compositionally biased region" description="Polar residues" evidence="7">
    <location>
        <begin position="465"/>
        <end position="478"/>
    </location>
</feature>
<feature type="binding site" evidence="5">
    <location>
        <begin position="105"/>
        <end position="112"/>
    </location>
    <ligand>
        <name>ATP</name>
        <dbReference type="ChEBI" id="CHEBI:30616"/>
    </ligand>
</feature>
<feature type="compositionally biased region" description="Polar residues" evidence="7">
    <location>
        <begin position="1736"/>
        <end position="1745"/>
    </location>
</feature>
<dbReference type="InParanoid" id="A0A0V0QMC7"/>
<dbReference type="Gene3D" id="2.60.200.20">
    <property type="match status" value="1"/>
</dbReference>
<dbReference type="GO" id="GO:0008017">
    <property type="term" value="F:microtubule binding"/>
    <property type="evidence" value="ECO:0007669"/>
    <property type="project" value="InterPro"/>
</dbReference>
<feature type="region of interest" description="Disordered" evidence="7">
    <location>
        <begin position="708"/>
        <end position="732"/>
    </location>
</feature>
<dbReference type="InterPro" id="IPR000253">
    <property type="entry name" value="FHA_dom"/>
</dbReference>
<dbReference type="InterPro" id="IPR027417">
    <property type="entry name" value="P-loop_NTPase"/>
</dbReference>
<evidence type="ECO:0000259" key="9">
    <source>
        <dbReference type="PROSITE" id="PS50067"/>
    </source>
</evidence>
<dbReference type="GO" id="GO:0005524">
    <property type="term" value="F:ATP binding"/>
    <property type="evidence" value="ECO:0007669"/>
    <property type="project" value="UniProtKB-UniRule"/>
</dbReference>
<dbReference type="PROSITE" id="PS50006">
    <property type="entry name" value="FHA_DOMAIN"/>
    <property type="match status" value="1"/>
</dbReference>
<dbReference type="PROSITE" id="PS00411">
    <property type="entry name" value="KINESIN_MOTOR_1"/>
    <property type="match status" value="1"/>
</dbReference>
<dbReference type="SMART" id="SM00129">
    <property type="entry name" value="KISc"/>
    <property type="match status" value="1"/>
</dbReference>
<dbReference type="SUPFAM" id="SSF52540">
    <property type="entry name" value="P-loop containing nucleoside triphosphate hydrolases"/>
    <property type="match status" value="1"/>
</dbReference>
<dbReference type="PROSITE" id="PS50067">
    <property type="entry name" value="KINESIN_MOTOR_2"/>
    <property type="match status" value="1"/>
</dbReference>
<feature type="compositionally biased region" description="Acidic residues" evidence="7">
    <location>
        <begin position="1155"/>
        <end position="1164"/>
    </location>
</feature>
<dbReference type="InterPro" id="IPR022124">
    <property type="entry name" value="DUF3659"/>
</dbReference>
<evidence type="ECO:0000313" key="11">
    <source>
        <dbReference type="Proteomes" id="UP000054937"/>
    </source>
</evidence>
<keyword evidence="11" id="KW-1185">Reference proteome</keyword>
<proteinExistence type="inferred from homology"/>
<feature type="region of interest" description="Disordered" evidence="7">
    <location>
        <begin position="1679"/>
        <end position="1745"/>
    </location>
</feature>
<protein>
    <submittedName>
        <fullName evidence="10">SMAD/FHA domain</fullName>
    </submittedName>
</protein>
<dbReference type="GO" id="GO:0007018">
    <property type="term" value="P:microtubule-based movement"/>
    <property type="evidence" value="ECO:0007669"/>
    <property type="project" value="InterPro"/>
</dbReference>
<dbReference type="Pfam" id="PF12396">
    <property type="entry name" value="DUF3659"/>
    <property type="match status" value="1"/>
</dbReference>
<evidence type="ECO:0000256" key="2">
    <source>
        <dbReference type="ARBA" id="ARBA00022840"/>
    </source>
</evidence>
<feature type="region of interest" description="Disordered" evidence="7">
    <location>
        <begin position="1525"/>
        <end position="1573"/>
    </location>
</feature>
<keyword evidence="2 5" id="KW-0067">ATP-binding</keyword>
<dbReference type="Gene3D" id="3.40.850.10">
    <property type="entry name" value="Kinesin motor domain"/>
    <property type="match status" value="1"/>
</dbReference>
<feature type="compositionally biased region" description="Basic and acidic residues" evidence="7">
    <location>
        <begin position="708"/>
        <end position="720"/>
    </location>
</feature>
<dbReference type="PRINTS" id="PR00380">
    <property type="entry name" value="KINESINHEAVY"/>
</dbReference>
<feature type="region of interest" description="Disordered" evidence="7">
    <location>
        <begin position="1597"/>
        <end position="1619"/>
    </location>
</feature>
<evidence type="ECO:0000313" key="10">
    <source>
        <dbReference type="EMBL" id="KRX03487.1"/>
    </source>
</evidence>
<feature type="compositionally biased region" description="Basic residues" evidence="7">
    <location>
        <begin position="721"/>
        <end position="732"/>
    </location>
</feature>
<evidence type="ECO:0000256" key="6">
    <source>
        <dbReference type="SAM" id="Coils"/>
    </source>
</evidence>
<name>A0A0V0QMC7_PSEPJ</name>
<keyword evidence="3 6" id="KW-0175">Coiled coil</keyword>
<evidence type="ECO:0000256" key="3">
    <source>
        <dbReference type="ARBA" id="ARBA00023054"/>
    </source>
</evidence>
<feature type="compositionally biased region" description="Acidic residues" evidence="7">
    <location>
        <begin position="673"/>
        <end position="690"/>
    </location>
</feature>
<dbReference type="GO" id="GO:0003777">
    <property type="term" value="F:microtubule motor activity"/>
    <property type="evidence" value="ECO:0007669"/>
    <property type="project" value="InterPro"/>
</dbReference>
<evidence type="ECO:0000256" key="1">
    <source>
        <dbReference type="ARBA" id="ARBA00022741"/>
    </source>
</evidence>
<evidence type="ECO:0000256" key="4">
    <source>
        <dbReference type="ARBA" id="ARBA00023175"/>
    </source>
</evidence>
<dbReference type="InterPro" id="IPR036961">
    <property type="entry name" value="Kinesin_motor_dom_sf"/>
</dbReference>
<dbReference type="EMBL" id="LDAU01000131">
    <property type="protein sequence ID" value="KRX03487.1"/>
    <property type="molecule type" value="Genomic_DNA"/>
</dbReference>
<dbReference type="InterPro" id="IPR001752">
    <property type="entry name" value="Kinesin_motor_dom"/>
</dbReference>
<evidence type="ECO:0000259" key="8">
    <source>
        <dbReference type="PROSITE" id="PS50006"/>
    </source>
</evidence>
<dbReference type="PANTHER" id="PTHR47117">
    <property type="entry name" value="STAR-RELATED LIPID TRANSFER PROTEIN 9"/>
    <property type="match status" value="1"/>
</dbReference>
<dbReference type="Pfam" id="PF00225">
    <property type="entry name" value="Kinesin"/>
    <property type="match status" value="1"/>
</dbReference>
<dbReference type="SUPFAM" id="SSF49879">
    <property type="entry name" value="SMAD/FHA domain"/>
    <property type="match status" value="1"/>
</dbReference>
<feature type="coiled-coil region" evidence="6">
    <location>
        <begin position="613"/>
        <end position="671"/>
    </location>
</feature>
<feature type="compositionally biased region" description="Basic residues" evidence="7">
    <location>
        <begin position="1132"/>
        <end position="1142"/>
    </location>
</feature>
<accession>A0A0V0QMC7</accession>
<evidence type="ECO:0000256" key="7">
    <source>
        <dbReference type="SAM" id="MobiDB-lite"/>
    </source>
</evidence>
<feature type="region of interest" description="Disordered" evidence="7">
    <location>
        <begin position="1091"/>
        <end position="1169"/>
    </location>
</feature>
<feature type="compositionally biased region" description="Basic and acidic residues" evidence="7">
    <location>
        <begin position="1099"/>
        <end position="1109"/>
    </location>
</feature>
<feature type="region of interest" description="Disordered" evidence="7">
    <location>
        <begin position="459"/>
        <end position="478"/>
    </location>
</feature>
<keyword evidence="4 5" id="KW-0505">Motor protein</keyword>
<reference evidence="10 11" key="1">
    <citation type="journal article" date="2015" name="Sci. Rep.">
        <title>Genome of the facultative scuticociliatosis pathogen Pseudocohnilembus persalinus provides insight into its virulence through horizontal gene transfer.</title>
        <authorList>
            <person name="Xiong J."/>
            <person name="Wang G."/>
            <person name="Cheng J."/>
            <person name="Tian M."/>
            <person name="Pan X."/>
            <person name="Warren A."/>
            <person name="Jiang C."/>
            <person name="Yuan D."/>
            <person name="Miao W."/>
        </authorList>
    </citation>
    <scope>NUCLEOTIDE SEQUENCE [LARGE SCALE GENOMIC DNA]</scope>
    <source>
        <strain evidence="10">36N120E</strain>
    </source>
</reference>